<name>A0AAD9ZIB1_9LECA</name>
<evidence type="ECO:0000313" key="2">
    <source>
        <dbReference type="EMBL" id="KAK3177249.1"/>
    </source>
</evidence>
<gene>
    <name evidence="2" type="ORF">OEA41_008578</name>
</gene>
<feature type="compositionally biased region" description="Polar residues" evidence="1">
    <location>
        <begin position="130"/>
        <end position="140"/>
    </location>
</feature>
<feature type="compositionally biased region" description="Pro residues" evidence="1">
    <location>
        <begin position="147"/>
        <end position="157"/>
    </location>
</feature>
<proteinExistence type="predicted"/>
<accession>A0AAD9ZIB1</accession>
<dbReference type="EMBL" id="JASNWA010000004">
    <property type="protein sequence ID" value="KAK3177249.1"/>
    <property type="molecule type" value="Genomic_DNA"/>
</dbReference>
<evidence type="ECO:0000256" key="1">
    <source>
        <dbReference type="SAM" id="MobiDB-lite"/>
    </source>
</evidence>
<organism evidence="2 3">
    <name type="scientific">Lepraria neglecta</name>
    <dbReference type="NCBI Taxonomy" id="209136"/>
    <lineage>
        <taxon>Eukaryota</taxon>
        <taxon>Fungi</taxon>
        <taxon>Dikarya</taxon>
        <taxon>Ascomycota</taxon>
        <taxon>Pezizomycotina</taxon>
        <taxon>Lecanoromycetes</taxon>
        <taxon>OSLEUM clade</taxon>
        <taxon>Lecanoromycetidae</taxon>
        <taxon>Lecanorales</taxon>
        <taxon>Lecanorineae</taxon>
        <taxon>Stereocaulaceae</taxon>
        <taxon>Lepraria</taxon>
    </lineage>
</organism>
<keyword evidence="3" id="KW-1185">Reference proteome</keyword>
<feature type="compositionally biased region" description="Basic and acidic residues" evidence="1">
    <location>
        <begin position="707"/>
        <end position="716"/>
    </location>
</feature>
<reference evidence="2" key="1">
    <citation type="submission" date="2022-11" db="EMBL/GenBank/DDBJ databases">
        <title>Chromosomal genome sequence assembly and mating type (MAT) locus characterization of the leprose asexual lichenized fungus Lepraria neglecta (Nyl.) Erichsen.</title>
        <authorList>
            <person name="Allen J.L."/>
            <person name="Pfeffer B."/>
        </authorList>
    </citation>
    <scope>NUCLEOTIDE SEQUENCE</scope>
    <source>
        <strain evidence="2">Allen 5258</strain>
    </source>
</reference>
<feature type="compositionally biased region" description="Basic and acidic residues" evidence="1">
    <location>
        <begin position="725"/>
        <end position="736"/>
    </location>
</feature>
<dbReference type="Proteomes" id="UP001276659">
    <property type="component" value="Unassembled WGS sequence"/>
</dbReference>
<evidence type="ECO:0000313" key="3">
    <source>
        <dbReference type="Proteomes" id="UP001276659"/>
    </source>
</evidence>
<feature type="region of interest" description="Disordered" evidence="1">
    <location>
        <begin position="707"/>
        <end position="736"/>
    </location>
</feature>
<feature type="region of interest" description="Disordered" evidence="1">
    <location>
        <begin position="92"/>
        <end position="165"/>
    </location>
</feature>
<dbReference type="AlphaFoldDB" id="A0AAD9ZIB1"/>
<protein>
    <submittedName>
        <fullName evidence="2">Uncharacterized protein</fullName>
    </submittedName>
</protein>
<sequence>MSVAVLANNYLHRKCGIAYPKAYNLIKHLFDTPLKKHRPFQNPHFEALGFSQSNLDRWYEANHKGSSSARRRKHEQLVRQYNTTKIRLQAALKSAEDTTYRPPRPQRRNQGVAPSPPPDLSDYALDDPPTSDNETCSPHGSDNEAPAPAPRRVPPVAPEHKAANFGARQECRIDLTRFRNMNFDTVDGDGDGDGSALSPMLTRVNDHPRPHRRRVPHFPYWILPTTEVLQFIAATTNRWLLHLEVIMTRLEGGVRDLTPMTWKDEQMHGVMVMAIVRTLALSFGGDDPRMFPHRPLWRDDWTMSRLQHDNHEDDGTPTVRLGLGYRRSVDTYGMVWVRADLIRWLPLPYFSQYALKNLGLSQDNNAFQKSFRRPQIANLLNKEHYFYRRWRKHCKTHITVRRAYEPVERWVKRTLDLAAQLVVKEYNLEVFDILAKRCYIAKKDWKAAVQSRNTGPCPLQDEWPSKAEQKEHFLAQMDEDSRNGFCMLTPGLVTRITGARPHIIHAKAPGSNGKGAVFAPYHRSGLWEDRVRALFGFDEPELEGRRRKWERCKFRTLVKQLWTIFDQTFEHILRQPDWTYCLGRHASKLMLIIPQYDADHLSCIQKAKDGNAVETRQKINGTPMVQRTNWLSCRLEEEHHEFVHRVDRAVNDEPTQKAIRDILRDSPLQTLTNTNSRAAKYPRGVFHNLDLDGLDDTFYEAEMHHILAEEDSREDAGEVESEPEEGIRDDSSSSDE</sequence>
<comment type="caution">
    <text evidence="2">The sequence shown here is derived from an EMBL/GenBank/DDBJ whole genome shotgun (WGS) entry which is preliminary data.</text>
</comment>